<comment type="function">
    <text evidence="10">Specifically catalyzes the dephosphorylation of 2-phosphoglycolate. Is involved in the dissimilation of the intracellular 2-phosphoglycolate formed during the DNA repair of 3'-phosphoglycolate ends, a major class of DNA lesions induced by oxidative stress.</text>
</comment>
<protein>
    <recommendedName>
        <fullName evidence="5 10">Phosphoglycolate phosphatase</fullName>
        <shortName evidence="10">PGP</shortName>
        <shortName evidence="10">PGPase</shortName>
        <ecNumber evidence="5 10">3.1.3.18</ecNumber>
    </recommendedName>
</protein>
<gene>
    <name evidence="11" type="ORF">EG799_04070</name>
</gene>
<dbReference type="Gene3D" id="1.10.150.240">
    <property type="entry name" value="Putative phosphatase, domain 2"/>
    <property type="match status" value="1"/>
</dbReference>
<evidence type="ECO:0000256" key="6">
    <source>
        <dbReference type="ARBA" id="ARBA00022723"/>
    </source>
</evidence>
<comment type="catalytic activity">
    <reaction evidence="1 10">
        <text>2-phosphoglycolate + H2O = glycolate + phosphate</text>
        <dbReference type="Rhea" id="RHEA:14369"/>
        <dbReference type="ChEBI" id="CHEBI:15377"/>
        <dbReference type="ChEBI" id="CHEBI:29805"/>
        <dbReference type="ChEBI" id="CHEBI:43474"/>
        <dbReference type="ChEBI" id="CHEBI:58033"/>
        <dbReference type="EC" id="3.1.3.18"/>
    </reaction>
</comment>
<dbReference type="Gene3D" id="3.40.50.1000">
    <property type="entry name" value="HAD superfamily/HAD-like"/>
    <property type="match status" value="1"/>
</dbReference>
<dbReference type="SFLD" id="SFLDG01129">
    <property type="entry name" value="C1.5:_HAD__Beta-PGM__Phosphata"/>
    <property type="match status" value="1"/>
</dbReference>
<name>A0A3N5CQK5_9SPHN</name>
<dbReference type="RefSeq" id="WP_123878795.1">
    <property type="nucleotide sequence ID" value="NZ_RPFZ01000001.1"/>
</dbReference>
<comment type="cofactor">
    <cofactor evidence="2 10">
        <name>Mg(2+)</name>
        <dbReference type="ChEBI" id="CHEBI:18420"/>
    </cofactor>
</comment>
<feature type="binding site" evidence="10">
    <location>
        <position position="178"/>
    </location>
    <ligand>
        <name>Mg(2+)</name>
        <dbReference type="ChEBI" id="CHEBI:18420"/>
    </ligand>
</feature>
<evidence type="ECO:0000313" key="11">
    <source>
        <dbReference type="EMBL" id="RPF70887.1"/>
    </source>
</evidence>
<keyword evidence="9 10" id="KW-0119">Carbohydrate metabolism</keyword>
<dbReference type="InterPro" id="IPR041492">
    <property type="entry name" value="HAD_2"/>
</dbReference>
<dbReference type="UniPathway" id="UPA00865">
    <property type="reaction ID" value="UER00834"/>
</dbReference>
<dbReference type="PANTHER" id="PTHR43434">
    <property type="entry name" value="PHOSPHOGLYCOLATE PHOSPHATASE"/>
    <property type="match status" value="1"/>
</dbReference>
<dbReference type="InterPro" id="IPR006439">
    <property type="entry name" value="HAD-SF_hydro_IA"/>
</dbReference>
<dbReference type="InterPro" id="IPR037512">
    <property type="entry name" value="PGPase_prok"/>
</dbReference>
<dbReference type="GO" id="GO:0005975">
    <property type="term" value="P:carbohydrate metabolic process"/>
    <property type="evidence" value="ECO:0007669"/>
    <property type="project" value="InterPro"/>
</dbReference>
<feature type="active site" description="Nucleophile" evidence="10">
    <location>
        <position position="16"/>
    </location>
</feature>
<evidence type="ECO:0000256" key="7">
    <source>
        <dbReference type="ARBA" id="ARBA00022801"/>
    </source>
</evidence>
<keyword evidence="7 10" id="KW-0378">Hydrolase</keyword>
<dbReference type="InterPro" id="IPR023198">
    <property type="entry name" value="PGP-like_dom2"/>
</dbReference>
<dbReference type="Pfam" id="PF13419">
    <property type="entry name" value="HAD_2"/>
    <property type="match status" value="1"/>
</dbReference>
<dbReference type="GO" id="GO:0006281">
    <property type="term" value="P:DNA repair"/>
    <property type="evidence" value="ECO:0007669"/>
    <property type="project" value="TreeGrafter"/>
</dbReference>
<dbReference type="AlphaFoldDB" id="A0A3N5CQK5"/>
<feature type="binding site" evidence="10">
    <location>
        <position position="16"/>
    </location>
    <ligand>
        <name>Mg(2+)</name>
        <dbReference type="ChEBI" id="CHEBI:18420"/>
    </ligand>
</feature>
<keyword evidence="8 10" id="KW-0460">Magnesium</keyword>
<evidence type="ECO:0000256" key="4">
    <source>
        <dbReference type="ARBA" id="ARBA00006171"/>
    </source>
</evidence>
<comment type="similarity">
    <text evidence="4 10">Belongs to the HAD-like hydrolase superfamily. CbbY/CbbZ/Gph/YieH family.</text>
</comment>
<evidence type="ECO:0000256" key="9">
    <source>
        <dbReference type="ARBA" id="ARBA00023277"/>
    </source>
</evidence>
<evidence type="ECO:0000256" key="2">
    <source>
        <dbReference type="ARBA" id="ARBA00001946"/>
    </source>
</evidence>
<comment type="pathway">
    <text evidence="3 10">Organic acid metabolism; glycolate biosynthesis; glycolate from 2-phosphoglycolate: step 1/1.</text>
</comment>
<comment type="caution">
    <text evidence="11">The sequence shown here is derived from an EMBL/GenBank/DDBJ whole genome shotgun (WGS) entry which is preliminary data.</text>
</comment>
<organism evidence="11 12">
    <name type="scientific">Aurantiacibacter spongiae</name>
    <dbReference type="NCBI Taxonomy" id="2488860"/>
    <lineage>
        <taxon>Bacteria</taxon>
        <taxon>Pseudomonadati</taxon>
        <taxon>Pseudomonadota</taxon>
        <taxon>Alphaproteobacteria</taxon>
        <taxon>Sphingomonadales</taxon>
        <taxon>Erythrobacteraceae</taxon>
        <taxon>Aurantiacibacter</taxon>
    </lineage>
</organism>
<feature type="binding site" evidence="10">
    <location>
        <position position="18"/>
    </location>
    <ligand>
        <name>Mg(2+)</name>
        <dbReference type="ChEBI" id="CHEBI:18420"/>
    </ligand>
</feature>
<evidence type="ECO:0000256" key="1">
    <source>
        <dbReference type="ARBA" id="ARBA00000830"/>
    </source>
</evidence>
<dbReference type="SFLD" id="SFLDS00003">
    <property type="entry name" value="Haloacid_Dehalogenase"/>
    <property type="match status" value="1"/>
</dbReference>
<dbReference type="InterPro" id="IPR023214">
    <property type="entry name" value="HAD_sf"/>
</dbReference>
<dbReference type="OrthoDB" id="9793014at2"/>
<dbReference type="SUPFAM" id="SSF56784">
    <property type="entry name" value="HAD-like"/>
    <property type="match status" value="1"/>
</dbReference>
<dbReference type="HAMAP" id="MF_00495">
    <property type="entry name" value="GPH_hydrolase_bact"/>
    <property type="match status" value="1"/>
</dbReference>
<dbReference type="InterPro" id="IPR036412">
    <property type="entry name" value="HAD-like_sf"/>
</dbReference>
<evidence type="ECO:0000256" key="10">
    <source>
        <dbReference type="HAMAP-Rule" id="MF_00495"/>
    </source>
</evidence>
<dbReference type="PANTHER" id="PTHR43434:SF1">
    <property type="entry name" value="PHOSPHOGLYCOLATE PHOSPHATASE"/>
    <property type="match status" value="1"/>
</dbReference>
<dbReference type="GO" id="GO:0046295">
    <property type="term" value="P:glycolate biosynthetic process"/>
    <property type="evidence" value="ECO:0007669"/>
    <property type="project" value="UniProtKB-UniRule"/>
</dbReference>
<evidence type="ECO:0000313" key="12">
    <source>
        <dbReference type="Proteomes" id="UP000275232"/>
    </source>
</evidence>
<accession>A0A3N5CQK5</accession>
<keyword evidence="6 10" id="KW-0479">Metal-binding</keyword>
<dbReference type="GO" id="GO:0046872">
    <property type="term" value="F:metal ion binding"/>
    <property type="evidence" value="ECO:0007669"/>
    <property type="project" value="UniProtKB-KW"/>
</dbReference>
<dbReference type="InterPro" id="IPR050155">
    <property type="entry name" value="HAD-like_hydrolase_sf"/>
</dbReference>
<evidence type="ECO:0000256" key="5">
    <source>
        <dbReference type="ARBA" id="ARBA00013078"/>
    </source>
</evidence>
<reference evidence="11 12" key="1">
    <citation type="submission" date="2018-11" db="EMBL/GenBank/DDBJ databases">
        <title>Erythrobacter spongiae sp. nov., isolated from a marine sponge.</title>
        <authorList>
            <person name="Zhuang L."/>
            <person name="Luo L."/>
        </authorList>
    </citation>
    <scope>NUCLEOTIDE SEQUENCE [LARGE SCALE GENOMIC DNA]</scope>
    <source>
        <strain evidence="11 12">HN-E23</strain>
    </source>
</reference>
<dbReference type="Proteomes" id="UP000275232">
    <property type="component" value="Unassembled WGS sequence"/>
</dbReference>
<dbReference type="NCBIfam" id="TIGR01549">
    <property type="entry name" value="HAD-SF-IA-v1"/>
    <property type="match status" value="1"/>
</dbReference>
<proteinExistence type="inferred from homology"/>
<keyword evidence="12" id="KW-1185">Reference proteome</keyword>
<dbReference type="EMBL" id="RPFZ01000001">
    <property type="protein sequence ID" value="RPF70887.1"/>
    <property type="molecule type" value="Genomic_DNA"/>
</dbReference>
<dbReference type="EC" id="3.1.3.18" evidence="5 10"/>
<dbReference type="GO" id="GO:0008967">
    <property type="term" value="F:phosphoglycolate phosphatase activity"/>
    <property type="evidence" value="ECO:0007669"/>
    <property type="project" value="UniProtKB-UniRule"/>
</dbReference>
<evidence type="ECO:0000256" key="3">
    <source>
        <dbReference type="ARBA" id="ARBA00004818"/>
    </source>
</evidence>
<evidence type="ECO:0000256" key="8">
    <source>
        <dbReference type="ARBA" id="ARBA00022842"/>
    </source>
</evidence>
<dbReference type="GO" id="GO:0005829">
    <property type="term" value="C:cytosol"/>
    <property type="evidence" value="ECO:0007669"/>
    <property type="project" value="TreeGrafter"/>
</dbReference>
<sequence length="230" mass="24374">MTRNATSFPFDIVLFDLDGTLVDSNRDLAPAVNHALSLEDRPPVPEAEVRNLIGGGAFAMLERALQATGGPVAQTRFAELGAELLAHYRAHIADNTVPFEGVTAALDRLAQLGCKLAVCTNKAEEPARDLLAKLDLAGRFDAIYGGDTLGPGNAKPDPAMLYAAIADCGGGRAAMVGDSTYDVRAARNANIPAITFRYGYHDVPVEELGGDAMIDHWNELLPTLEGVLTS</sequence>